<sequence>MENVKLMNKSKDLVHSLYNSLSKSKENNFDDIKEVLLKVYTKLDLCDEKNIPLINRLVNYIYFTAYTKKLTFSSNEENIIRELSEIGKYAGLNGVYRSNYGDKSQF</sequence>
<dbReference type="AlphaFoldDB" id="A0A133MG51"/>
<organism evidence="2 3">
    <name type="scientific">Clostridium perfringens</name>
    <dbReference type="NCBI Taxonomy" id="1502"/>
    <lineage>
        <taxon>Bacteria</taxon>
        <taxon>Bacillati</taxon>
        <taxon>Bacillota</taxon>
        <taxon>Clostridia</taxon>
        <taxon>Eubacteriales</taxon>
        <taxon>Clostridiaceae</taxon>
        <taxon>Clostridium</taxon>
    </lineage>
</organism>
<dbReference type="InterPro" id="IPR015046">
    <property type="entry name" value="LciA_Immunity-like"/>
</dbReference>
<dbReference type="InterPro" id="IPR023130">
    <property type="entry name" value="Ta0600-like_sf"/>
</dbReference>
<dbReference type="PATRIC" id="fig|1502.174.peg.3414"/>
<comment type="caution">
    <text evidence="2">The sequence shown here is derived from an EMBL/GenBank/DDBJ whole genome shotgun (WGS) entry which is preliminary data.</text>
</comment>
<reference evidence="2 3" key="1">
    <citation type="submission" date="2016-01" db="EMBL/GenBank/DDBJ databases">
        <authorList>
            <person name="Oliw E.H."/>
        </authorList>
    </citation>
    <scope>NUCLEOTIDE SEQUENCE [LARGE SCALE GENOMIC DNA]</scope>
    <source>
        <strain evidence="2 3">MJR7757A</strain>
    </source>
</reference>
<gene>
    <name evidence="2" type="ORF">HMPREF3222_03377</name>
</gene>
<dbReference type="Gene3D" id="1.20.1440.50">
    <property type="entry name" value="Ta0600-like"/>
    <property type="match status" value="1"/>
</dbReference>
<protein>
    <submittedName>
        <fullName evidence="2">Enterocin A Immunity</fullName>
    </submittedName>
</protein>
<dbReference type="SUPFAM" id="SSF109797">
    <property type="entry name" value="Bacteriocin immunity protein-like"/>
    <property type="match status" value="1"/>
</dbReference>
<proteinExistence type="predicted"/>
<evidence type="ECO:0000313" key="2">
    <source>
        <dbReference type="EMBL" id="KXA02988.1"/>
    </source>
</evidence>
<accession>A0A133MG51</accession>
<evidence type="ECO:0000313" key="3">
    <source>
        <dbReference type="Proteomes" id="UP000070646"/>
    </source>
</evidence>
<keyword evidence="1" id="KW-0079">Bacteriocin immunity</keyword>
<name>A0A133MG51_CLOPF</name>
<evidence type="ECO:0000256" key="1">
    <source>
        <dbReference type="ARBA" id="ARBA00023025"/>
    </source>
</evidence>
<dbReference type="RefSeq" id="WP_060797090.1">
    <property type="nucleotide sequence ID" value="NZ_KQ956358.1"/>
</dbReference>
<dbReference type="EMBL" id="LRPU01000251">
    <property type="protein sequence ID" value="KXA02988.1"/>
    <property type="molecule type" value="Genomic_DNA"/>
</dbReference>
<dbReference type="GO" id="GO:0030153">
    <property type="term" value="P:bacteriocin immunity"/>
    <property type="evidence" value="ECO:0007669"/>
    <property type="project" value="UniProtKB-KW"/>
</dbReference>
<dbReference type="Proteomes" id="UP000070646">
    <property type="component" value="Unassembled WGS sequence"/>
</dbReference>
<dbReference type="Pfam" id="PF08951">
    <property type="entry name" value="EntA_Immun"/>
    <property type="match status" value="1"/>
</dbReference>